<keyword evidence="1" id="KW-0808">Transferase</keyword>
<dbReference type="GO" id="GO:0061631">
    <property type="term" value="F:ubiquitin conjugating enzyme activity"/>
    <property type="evidence" value="ECO:0007669"/>
    <property type="project" value="TreeGrafter"/>
</dbReference>
<dbReference type="PROSITE" id="PS50127">
    <property type="entry name" value="UBC_2"/>
    <property type="match status" value="1"/>
</dbReference>
<reference evidence="5 6" key="1">
    <citation type="submission" date="2019-12" db="EMBL/GenBank/DDBJ databases">
        <authorList>
            <person name="Floudas D."/>
            <person name="Bentzer J."/>
            <person name="Ahren D."/>
            <person name="Johansson T."/>
            <person name="Persson P."/>
            <person name="Tunlid A."/>
        </authorList>
    </citation>
    <scope>NUCLEOTIDE SEQUENCE [LARGE SCALE GENOMIC DNA]</scope>
    <source>
        <strain evidence="5 6">CBS 102.39</strain>
    </source>
</reference>
<keyword evidence="2" id="KW-0833">Ubl conjugation pathway</keyword>
<organism evidence="5 6">
    <name type="scientific">Agrocybe pediades</name>
    <dbReference type="NCBI Taxonomy" id="84607"/>
    <lineage>
        <taxon>Eukaryota</taxon>
        <taxon>Fungi</taxon>
        <taxon>Dikarya</taxon>
        <taxon>Basidiomycota</taxon>
        <taxon>Agaricomycotina</taxon>
        <taxon>Agaricomycetes</taxon>
        <taxon>Agaricomycetidae</taxon>
        <taxon>Agaricales</taxon>
        <taxon>Agaricineae</taxon>
        <taxon>Strophariaceae</taxon>
        <taxon>Agrocybe</taxon>
    </lineage>
</organism>
<dbReference type="Gene3D" id="3.10.110.10">
    <property type="entry name" value="Ubiquitin Conjugating Enzyme"/>
    <property type="match status" value="1"/>
</dbReference>
<evidence type="ECO:0000256" key="1">
    <source>
        <dbReference type="ARBA" id="ARBA00022679"/>
    </source>
</evidence>
<dbReference type="Pfam" id="PF00179">
    <property type="entry name" value="UQ_con"/>
    <property type="match status" value="1"/>
</dbReference>
<evidence type="ECO:0000313" key="5">
    <source>
        <dbReference type="EMBL" id="KAF4623252.1"/>
    </source>
</evidence>
<comment type="caution">
    <text evidence="5">The sequence shown here is derived from an EMBL/GenBank/DDBJ whole genome shotgun (WGS) entry which is preliminary data.</text>
</comment>
<feature type="compositionally biased region" description="Polar residues" evidence="3">
    <location>
        <begin position="593"/>
        <end position="607"/>
    </location>
</feature>
<dbReference type="EMBL" id="JAACJL010000001">
    <property type="protein sequence ID" value="KAF4623252.1"/>
    <property type="molecule type" value="Genomic_DNA"/>
</dbReference>
<accession>A0A8H4R4S8</accession>
<dbReference type="PANTHER" id="PTHR46116">
    <property type="entry name" value="(E3-INDEPENDENT) E2 UBIQUITIN-CONJUGATING ENZYME"/>
    <property type="match status" value="1"/>
</dbReference>
<dbReference type="SUPFAM" id="SSF54495">
    <property type="entry name" value="UBC-like"/>
    <property type="match status" value="1"/>
</dbReference>
<evidence type="ECO:0000313" key="6">
    <source>
        <dbReference type="Proteomes" id="UP000521872"/>
    </source>
</evidence>
<sequence length="751" mass="83398">MGLALSTDMTTTQSIAEPERYGVVSRSWHDVEDHPPIEAESDPLMRPLKYGEVGVAWVSHGGEREILPASDLRLVDRVLRPSDYCKKSFDDARAGVVASVKVKAKVAHAISGAPVEGWFTVEDFRERADADVGDYVIYDDWLGQVFDEAIVQVSSGDHLVRLPELGSRLVVGVAGYGILPTDPFSGISFRNAGKEVVIAIKHNTYAITWLALNQMLDQSIAEKKMRPQRFWSGEDMGKLTLFRPHFEQEIQYGDRLHLKDVSKVPTTEHGRPDDPTGVVHVQTVMVTQTATELEVLWQDGSRETVRSVDVVPYFNTDEYDCWPGDHVLWKSEQGSRPAVVQSVNAIERTSLVLLPDTGVIELASLLELDTVGNVEHETDLSPEAFGVQRGDIVFINAPSSSRSTQAPRMPRIGELEPWVHEPPFHGGQPANWRKEMLDIGSAIAAKRNAEPYTERAVQLPAKGSGELTWIGEVYGLNLDGTVEVRHADDTSGRYTLDQLTLLYDGIEQLEAAGWDDGNGSHAGDEQDEWDMDMGDDYIEHSGEHGAAWNSPSLHVTDIRNHQTDDDNQTDSMDVDDEVRSLSSEHMSVEGIQDTASHSATNTHTETAVRTPHDLEKPLDLSTPSQDQTSEEESDRFQILPSAPPDHAFFSSAHAQPSKSFLGRLGKEYRILRNSLPDSILVRAYEDRTDLLRSLIIGPENTPYQDAPFVIDWMLDSNFPNSPPIAHFLSWTNGNGREYSPQTNLASKSEPI</sequence>
<feature type="compositionally biased region" description="Acidic residues" evidence="3">
    <location>
        <begin position="525"/>
        <end position="536"/>
    </location>
</feature>
<keyword evidence="6" id="KW-1185">Reference proteome</keyword>
<name>A0A8H4R4S8_9AGAR</name>
<dbReference type="AlphaFoldDB" id="A0A8H4R4S8"/>
<gene>
    <name evidence="5" type="ORF">D9613_002127</name>
</gene>
<feature type="region of interest" description="Disordered" evidence="3">
    <location>
        <begin position="512"/>
        <end position="646"/>
    </location>
</feature>
<dbReference type="PANTHER" id="PTHR46116:SF15">
    <property type="entry name" value="(E3-INDEPENDENT) E2 UBIQUITIN-CONJUGATING ENZYME"/>
    <property type="match status" value="1"/>
</dbReference>
<protein>
    <recommendedName>
        <fullName evidence="4">UBC core domain-containing protein</fullName>
    </recommendedName>
</protein>
<evidence type="ECO:0000259" key="4">
    <source>
        <dbReference type="PROSITE" id="PS50127"/>
    </source>
</evidence>
<dbReference type="InterPro" id="IPR016135">
    <property type="entry name" value="UBQ-conjugating_enzyme/RWD"/>
</dbReference>
<evidence type="ECO:0000256" key="2">
    <source>
        <dbReference type="ARBA" id="ARBA00022786"/>
    </source>
</evidence>
<feature type="domain" description="UBC core" evidence="4">
    <location>
        <begin position="659"/>
        <end position="751"/>
    </location>
</feature>
<feature type="compositionally biased region" description="Acidic residues" evidence="3">
    <location>
        <begin position="565"/>
        <end position="576"/>
    </location>
</feature>
<dbReference type="InterPro" id="IPR000608">
    <property type="entry name" value="UBC"/>
</dbReference>
<evidence type="ECO:0000256" key="3">
    <source>
        <dbReference type="SAM" id="MobiDB-lite"/>
    </source>
</evidence>
<proteinExistence type="predicted"/>
<dbReference type="Proteomes" id="UP000521872">
    <property type="component" value="Unassembled WGS sequence"/>
</dbReference>